<evidence type="ECO:0000313" key="2">
    <source>
        <dbReference type="EMBL" id="CAB4158775.1"/>
    </source>
</evidence>
<name>A0A6J5NNP1_9CAUD</name>
<proteinExistence type="predicted"/>
<dbReference type="GO" id="GO:0003677">
    <property type="term" value="F:DNA binding"/>
    <property type="evidence" value="ECO:0007669"/>
    <property type="project" value="InterPro"/>
</dbReference>
<dbReference type="SUPFAM" id="SSF110849">
    <property type="entry name" value="ParB/Sulfiredoxin"/>
    <property type="match status" value="1"/>
</dbReference>
<protein>
    <submittedName>
        <fullName evidence="2">ParB/RepB/Spo0J partition protein family</fullName>
    </submittedName>
</protein>
<evidence type="ECO:0000313" key="3">
    <source>
        <dbReference type="EMBL" id="CAB5224334.1"/>
    </source>
</evidence>
<dbReference type="InterPro" id="IPR050336">
    <property type="entry name" value="Chromosome_partition/occlusion"/>
</dbReference>
<dbReference type="PANTHER" id="PTHR33375:SF1">
    <property type="entry name" value="CHROMOSOME-PARTITIONING PROTEIN PARB-RELATED"/>
    <property type="match status" value="1"/>
</dbReference>
<gene>
    <name evidence="2" type="ORF">UFOVP705_24</name>
    <name evidence="3" type="ORF">UFOVP736_57</name>
</gene>
<evidence type="ECO:0000259" key="1">
    <source>
        <dbReference type="SMART" id="SM00470"/>
    </source>
</evidence>
<dbReference type="EMBL" id="LR796685">
    <property type="protein sequence ID" value="CAB4158775.1"/>
    <property type="molecule type" value="Genomic_DNA"/>
</dbReference>
<sequence length="495" mass="54915">MSETILQLDPKLLLVSKLNTRQPTAADVKELAASIEKSGQITPIIARPHPKKATHFEIIAGARRATACKLLGIPCHTIIRKISDDDYLDQILTDNLQREDPDPTQEALLIQLRLKQGASAADIAARYGKSENWVHRRMKLLSIIPKLQEKLKEDLAHFHTVMREFLGSLPEEMQHEVSDSYGVEDVKTLADLKEYVKERDCKLDGATWLDNPASFVPGCGPGCAHSSAEGLFKEDNECATCLNSICFRKRRELATDAAITAALAGNDISAVVCFSENYSQELNYQGAKYKMLYGWQFKEAYKIVKKSADRIGLNLTDPTAPKLVHLRRIEKQKPSSSSGSSAASPEENRVQRVLGKRTAHIVEALLVSLKEVTWDSVCALHNINANEHLIRLTARFGGISSQSYRSSHSSIWNELSEETVEEVSESIWGHIKGVLSQRLGFQKLDDTLTDSFSTEVAKISELIGFDLDAANANAATAVSPKWIQKEGYDNTTLTK</sequence>
<dbReference type="InterPro" id="IPR037972">
    <property type="entry name" value="RepB_N"/>
</dbReference>
<dbReference type="InterPro" id="IPR004437">
    <property type="entry name" value="ParB/RepB/Spo0J"/>
</dbReference>
<dbReference type="PANTHER" id="PTHR33375">
    <property type="entry name" value="CHROMOSOME-PARTITIONING PROTEIN PARB-RELATED"/>
    <property type="match status" value="1"/>
</dbReference>
<feature type="domain" description="ParB-like N-terminal" evidence="1">
    <location>
        <begin position="6"/>
        <end position="96"/>
    </location>
</feature>
<dbReference type="Pfam" id="PF02195">
    <property type="entry name" value="ParB_N"/>
    <property type="match status" value="1"/>
</dbReference>
<dbReference type="GO" id="GO:0007059">
    <property type="term" value="P:chromosome segregation"/>
    <property type="evidence" value="ECO:0007669"/>
    <property type="project" value="TreeGrafter"/>
</dbReference>
<dbReference type="CDD" id="cd16405">
    <property type="entry name" value="RepB_like_N"/>
    <property type="match status" value="1"/>
</dbReference>
<accession>A0A6J5NNP1</accession>
<dbReference type="NCBIfam" id="TIGR00180">
    <property type="entry name" value="parB_part"/>
    <property type="match status" value="1"/>
</dbReference>
<dbReference type="EMBL" id="LR798327">
    <property type="protein sequence ID" value="CAB5224334.1"/>
    <property type="molecule type" value="Genomic_DNA"/>
</dbReference>
<dbReference type="InterPro" id="IPR036086">
    <property type="entry name" value="ParB/Sulfiredoxin_sf"/>
</dbReference>
<organism evidence="2">
    <name type="scientific">uncultured Caudovirales phage</name>
    <dbReference type="NCBI Taxonomy" id="2100421"/>
    <lineage>
        <taxon>Viruses</taxon>
        <taxon>Duplodnaviria</taxon>
        <taxon>Heunggongvirae</taxon>
        <taxon>Uroviricota</taxon>
        <taxon>Caudoviricetes</taxon>
        <taxon>Peduoviridae</taxon>
        <taxon>Maltschvirus</taxon>
        <taxon>Maltschvirus maltsch</taxon>
    </lineage>
</organism>
<dbReference type="Gene3D" id="3.90.1530.30">
    <property type="match status" value="1"/>
</dbReference>
<dbReference type="InterPro" id="IPR003115">
    <property type="entry name" value="ParB_N"/>
</dbReference>
<dbReference type="Gene3D" id="1.10.10.2830">
    <property type="match status" value="1"/>
</dbReference>
<reference evidence="2" key="1">
    <citation type="submission" date="2020-04" db="EMBL/GenBank/DDBJ databases">
        <authorList>
            <person name="Chiriac C."/>
            <person name="Salcher M."/>
            <person name="Ghai R."/>
            <person name="Kavagutti S V."/>
        </authorList>
    </citation>
    <scope>NUCLEOTIDE SEQUENCE</scope>
</reference>
<dbReference type="SMART" id="SM00470">
    <property type="entry name" value="ParB"/>
    <property type="match status" value="1"/>
</dbReference>